<feature type="transmembrane region" description="Helical" evidence="1">
    <location>
        <begin position="111"/>
        <end position="133"/>
    </location>
</feature>
<organism evidence="2 3">
    <name type="scientific">Pseudonocardia hydrocarbonoxydans</name>
    <dbReference type="NCBI Taxonomy" id="76726"/>
    <lineage>
        <taxon>Bacteria</taxon>
        <taxon>Bacillati</taxon>
        <taxon>Actinomycetota</taxon>
        <taxon>Actinomycetes</taxon>
        <taxon>Pseudonocardiales</taxon>
        <taxon>Pseudonocardiaceae</taxon>
        <taxon>Pseudonocardia</taxon>
    </lineage>
</organism>
<evidence type="ECO:0008006" key="4">
    <source>
        <dbReference type="Google" id="ProtNLM"/>
    </source>
</evidence>
<protein>
    <recommendedName>
        <fullName evidence="4">Cytochrome c oxidase assembly protein</fullName>
    </recommendedName>
</protein>
<keyword evidence="1" id="KW-0472">Membrane</keyword>
<dbReference type="EMBL" id="BJNG01000043">
    <property type="protein sequence ID" value="GEC22382.1"/>
    <property type="molecule type" value="Genomic_DNA"/>
</dbReference>
<accession>A0A4Y3WU03</accession>
<gene>
    <name evidence="2" type="ORF">PHY01_46650</name>
</gene>
<keyword evidence="1" id="KW-0812">Transmembrane</keyword>
<dbReference type="Proteomes" id="UP000320338">
    <property type="component" value="Unassembled WGS sequence"/>
</dbReference>
<reference evidence="2 3" key="1">
    <citation type="submission" date="2019-06" db="EMBL/GenBank/DDBJ databases">
        <title>Whole genome shotgun sequence of Pseudonocardia hydrocarbonoxydans NBRC 14498.</title>
        <authorList>
            <person name="Hosoyama A."/>
            <person name="Uohara A."/>
            <person name="Ohji S."/>
            <person name="Ichikawa N."/>
        </authorList>
    </citation>
    <scope>NUCLEOTIDE SEQUENCE [LARGE SCALE GENOMIC DNA]</scope>
    <source>
        <strain evidence="2 3">NBRC 14498</strain>
    </source>
</reference>
<feature type="transmembrane region" description="Helical" evidence="1">
    <location>
        <begin position="63"/>
        <end position="91"/>
    </location>
</feature>
<sequence length="148" mass="15636">MVRRLLVLSALVWLPFVSLFVFPSFGNTSLLHIAHHLIALGLLVPAVLLTWRHRRAAATRATRTLAGVLAVVLPLGTAGHAVELAIAVGRYASDGFANLDTTDLFHHGPHAAVATVTAPAMLASMLLVVALTVTTAVQGRRVLEPVAD</sequence>
<keyword evidence="3" id="KW-1185">Reference proteome</keyword>
<dbReference type="AlphaFoldDB" id="A0A4Y3WU03"/>
<evidence type="ECO:0000256" key="1">
    <source>
        <dbReference type="SAM" id="Phobius"/>
    </source>
</evidence>
<comment type="caution">
    <text evidence="2">The sequence shown here is derived from an EMBL/GenBank/DDBJ whole genome shotgun (WGS) entry which is preliminary data.</text>
</comment>
<proteinExistence type="predicted"/>
<name>A0A4Y3WU03_9PSEU</name>
<feature type="transmembrane region" description="Helical" evidence="1">
    <location>
        <begin position="29"/>
        <end position="51"/>
    </location>
</feature>
<evidence type="ECO:0000313" key="3">
    <source>
        <dbReference type="Proteomes" id="UP000320338"/>
    </source>
</evidence>
<keyword evidence="1" id="KW-1133">Transmembrane helix</keyword>
<dbReference type="RefSeq" id="WP_141281814.1">
    <property type="nucleotide sequence ID" value="NZ_BAAARZ010000028.1"/>
</dbReference>
<evidence type="ECO:0000313" key="2">
    <source>
        <dbReference type="EMBL" id="GEC22382.1"/>
    </source>
</evidence>